<dbReference type="CDD" id="cd11331">
    <property type="entry name" value="AmyAc_OligoGlu_like"/>
    <property type="match status" value="1"/>
</dbReference>
<dbReference type="GO" id="GO:0009313">
    <property type="term" value="P:oligosaccharide catabolic process"/>
    <property type="evidence" value="ECO:0007669"/>
    <property type="project" value="TreeGrafter"/>
</dbReference>
<dbReference type="GO" id="GO:0004556">
    <property type="term" value="F:alpha-amylase activity"/>
    <property type="evidence" value="ECO:0007669"/>
    <property type="project" value="TreeGrafter"/>
</dbReference>
<evidence type="ECO:0000259" key="4">
    <source>
        <dbReference type="SMART" id="SM00642"/>
    </source>
</evidence>
<keyword evidence="6" id="KW-1185">Reference proteome</keyword>
<dbReference type="SUPFAM" id="SSF51011">
    <property type="entry name" value="Glycosyl hydrolase domain"/>
    <property type="match status" value="1"/>
</dbReference>
<accession>A0A917BJ63</accession>
<dbReference type="InterPro" id="IPR045857">
    <property type="entry name" value="O16G_dom_2"/>
</dbReference>
<evidence type="ECO:0000256" key="2">
    <source>
        <dbReference type="ARBA" id="ARBA00022801"/>
    </source>
</evidence>
<feature type="domain" description="Glycosyl hydrolase family 13 catalytic" evidence="4">
    <location>
        <begin position="29"/>
        <end position="407"/>
    </location>
</feature>
<dbReference type="AlphaFoldDB" id="A0A917BJ63"/>
<dbReference type="EMBL" id="BMCT01000001">
    <property type="protein sequence ID" value="GGF47166.1"/>
    <property type="molecule type" value="Genomic_DNA"/>
</dbReference>
<keyword evidence="2" id="KW-0378">Hydrolase</keyword>
<protein>
    <submittedName>
        <fullName evidence="5">Alpha-amylase</fullName>
    </submittedName>
</protein>
<dbReference type="PANTHER" id="PTHR10357:SF179">
    <property type="entry name" value="NEUTRAL AND BASIC AMINO ACID TRANSPORT PROTEIN RBAT"/>
    <property type="match status" value="1"/>
</dbReference>
<dbReference type="InterPro" id="IPR017853">
    <property type="entry name" value="GH"/>
</dbReference>
<keyword evidence="3" id="KW-0326">Glycosidase</keyword>
<dbReference type="SMART" id="SM00642">
    <property type="entry name" value="Aamy"/>
    <property type="match status" value="1"/>
</dbReference>
<reference evidence="5" key="1">
    <citation type="journal article" date="2014" name="Int. J. Syst. Evol. Microbiol.">
        <title>Complete genome sequence of Corynebacterium casei LMG S-19264T (=DSM 44701T), isolated from a smear-ripened cheese.</title>
        <authorList>
            <consortium name="US DOE Joint Genome Institute (JGI-PGF)"/>
            <person name="Walter F."/>
            <person name="Albersmeier A."/>
            <person name="Kalinowski J."/>
            <person name="Ruckert C."/>
        </authorList>
    </citation>
    <scope>NUCLEOTIDE SEQUENCE</scope>
    <source>
        <strain evidence="5">CCM 7897</strain>
    </source>
</reference>
<evidence type="ECO:0000313" key="6">
    <source>
        <dbReference type="Proteomes" id="UP000606044"/>
    </source>
</evidence>
<dbReference type="Gene3D" id="3.90.400.10">
    <property type="entry name" value="Oligo-1,6-glucosidase, Domain 2"/>
    <property type="match status" value="1"/>
</dbReference>
<dbReference type="SUPFAM" id="SSF51445">
    <property type="entry name" value="(Trans)glycosidases"/>
    <property type="match status" value="1"/>
</dbReference>
<dbReference type="FunFam" id="3.90.400.10:FF:000002">
    <property type="entry name" value="Sucrose isomerase"/>
    <property type="match status" value="1"/>
</dbReference>
<dbReference type="Proteomes" id="UP000606044">
    <property type="component" value="Unassembled WGS sequence"/>
</dbReference>
<dbReference type="InterPro" id="IPR006047">
    <property type="entry name" value="GH13_cat_dom"/>
</dbReference>
<comment type="caution">
    <text evidence="5">The sequence shown here is derived from an EMBL/GenBank/DDBJ whole genome shotgun (WGS) entry which is preliminary data.</text>
</comment>
<comment type="similarity">
    <text evidence="1">Belongs to the glycosyl hydrolase 13 family.</text>
</comment>
<dbReference type="Pfam" id="PF00128">
    <property type="entry name" value="Alpha-amylase"/>
    <property type="match status" value="1"/>
</dbReference>
<evidence type="ECO:0000256" key="1">
    <source>
        <dbReference type="ARBA" id="ARBA00008061"/>
    </source>
</evidence>
<organism evidence="5 6">
    <name type="scientific">Azorhizobium oxalatiphilum</name>
    <dbReference type="NCBI Taxonomy" id="980631"/>
    <lineage>
        <taxon>Bacteria</taxon>
        <taxon>Pseudomonadati</taxon>
        <taxon>Pseudomonadota</taxon>
        <taxon>Alphaproteobacteria</taxon>
        <taxon>Hyphomicrobiales</taxon>
        <taxon>Xanthobacteraceae</taxon>
        <taxon>Azorhizobium</taxon>
    </lineage>
</organism>
<evidence type="ECO:0000313" key="5">
    <source>
        <dbReference type="EMBL" id="GGF47166.1"/>
    </source>
</evidence>
<sequence length="553" mass="61749">MAKAGPAAKAALHTRPEEPLWWQKGVIYQIYPRSFQDSDRDGVGDLEGIRRRLDYLVDLGVDAIWISPIYPSPMADFGYDVADYTGIHKLFGSLADFDRLIADATARNLKVILDLVPNHTSDQHPWFVEARAGKKSPKRDWYIWRDPAADGGPPNNWLSEFGGSAWEYDKKSGQYYYHAFLASQPDLNWRNPQVAAAIHDAMRFWLDRGVAGFRVDVIWHMLKDKGFRDNPPNPDFIEGRNPYQRLLPVHTTDLDEVHGVIAGLRKVVDAYPDRLLIGEIYLPVERLAAYYGANLDGAHLPFNFALLEVEWSASAIADLIARYEKSLPSGGWPNWVLGNHDRPRVASRVGEDQARVAAMLLLSLRGTPTLYYGEEIGMRTVPIPADKVQDPFEKNVPGLGLGRDGVRTPMPWDGSPNGAFTHGTPWLPLDTEFPETNVQSQRNSSHSMLALYHALIRLRRLHNCLSMGDWRLIACSGTLLAYTRMDRDSTVLVTLNLGDEPLLATFPPSVTGRLLLSTFCDRDGERVAGEVSLRANEGVMVMLDAGVELPAAG</sequence>
<proteinExistence type="inferred from homology"/>
<gene>
    <name evidence="5" type="ORF">GCM10007301_03200</name>
</gene>
<dbReference type="RefSeq" id="WP_188574766.1">
    <property type="nucleotide sequence ID" value="NZ_BMCT01000001.1"/>
</dbReference>
<evidence type="ECO:0000256" key="3">
    <source>
        <dbReference type="ARBA" id="ARBA00023295"/>
    </source>
</evidence>
<reference evidence="5" key="2">
    <citation type="submission" date="2020-09" db="EMBL/GenBank/DDBJ databases">
        <authorList>
            <person name="Sun Q."/>
            <person name="Sedlacek I."/>
        </authorList>
    </citation>
    <scope>NUCLEOTIDE SEQUENCE</scope>
    <source>
        <strain evidence="5">CCM 7897</strain>
    </source>
</reference>
<name>A0A917BJ63_9HYPH</name>
<dbReference type="Gene3D" id="3.20.20.80">
    <property type="entry name" value="Glycosidases"/>
    <property type="match status" value="2"/>
</dbReference>
<dbReference type="PANTHER" id="PTHR10357">
    <property type="entry name" value="ALPHA-AMYLASE FAMILY MEMBER"/>
    <property type="match status" value="1"/>
</dbReference>